<organism evidence="2 3">
    <name type="scientific">Nesidiocoris tenuis</name>
    <dbReference type="NCBI Taxonomy" id="355587"/>
    <lineage>
        <taxon>Eukaryota</taxon>
        <taxon>Metazoa</taxon>
        <taxon>Ecdysozoa</taxon>
        <taxon>Arthropoda</taxon>
        <taxon>Hexapoda</taxon>
        <taxon>Insecta</taxon>
        <taxon>Pterygota</taxon>
        <taxon>Neoptera</taxon>
        <taxon>Paraneoptera</taxon>
        <taxon>Hemiptera</taxon>
        <taxon>Heteroptera</taxon>
        <taxon>Panheteroptera</taxon>
        <taxon>Cimicomorpha</taxon>
        <taxon>Miridae</taxon>
        <taxon>Dicyphina</taxon>
        <taxon>Nesidiocoris</taxon>
    </lineage>
</organism>
<reference evidence="2 3" key="1">
    <citation type="submission" date="2020-02" db="EMBL/GenBank/DDBJ databases">
        <authorList>
            <person name="Ferguson B K."/>
        </authorList>
    </citation>
    <scope>NUCLEOTIDE SEQUENCE [LARGE SCALE GENOMIC DNA]</scope>
</reference>
<dbReference type="Proteomes" id="UP000479000">
    <property type="component" value="Unassembled WGS sequence"/>
</dbReference>
<evidence type="ECO:0000313" key="2">
    <source>
        <dbReference type="EMBL" id="CAA9995263.1"/>
    </source>
</evidence>
<gene>
    <name evidence="2" type="ORF">NTEN_LOCUS2054</name>
</gene>
<proteinExistence type="predicted"/>
<keyword evidence="3" id="KW-1185">Reference proteome</keyword>
<dbReference type="EMBL" id="CADCXU010003253">
    <property type="protein sequence ID" value="CAA9995263.1"/>
    <property type="molecule type" value="Genomic_DNA"/>
</dbReference>
<accession>A0A6H5FZV3</accession>
<dbReference type="AlphaFoldDB" id="A0A6H5FZV3"/>
<name>A0A6H5FZV3_9HEMI</name>
<evidence type="ECO:0000256" key="1">
    <source>
        <dbReference type="SAM" id="MobiDB-lite"/>
    </source>
</evidence>
<evidence type="ECO:0000313" key="3">
    <source>
        <dbReference type="Proteomes" id="UP000479000"/>
    </source>
</evidence>
<feature type="region of interest" description="Disordered" evidence="1">
    <location>
        <begin position="184"/>
        <end position="217"/>
    </location>
</feature>
<protein>
    <submittedName>
        <fullName evidence="2">Uncharacterized protein</fullName>
    </submittedName>
</protein>
<sequence length="217" mass="24369">MILRRNAVTTSSEQKCYLATPSTLRAYPALFNRFKTNLNLKKICDCLTPRIRHNIKISCGTRGAGGVSRRRDTRPSGRHAVDTRPALHIRGQTNDTWANKRDADRSHCRGATFKFFCMLSILLVRAELVGPPFRRLRCPAESWAHNACQREIPVARYSVCRGAPQVSTRFEFSITPTEPRVANQKLKKEKKMDTRKGPTALYRPTTGLAAGGLPCNS</sequence>
<feature type="non-terminal residue" evidence="2">
    <location>
        <position position="217"/>
    </location>
</feature>